<comment type="caution">
    <text evidence="1">The sequence shown here is derived from an EMBL/GenBank/DDBJ whole genome shotgun (WGS) entry which is preliminary data.</text>
</comment>
<evidence type="ECO:0000313" key="2">
    <source>
        <dbReference type="Proteomes" id="UP000557739"/>
    </source>
</evidence>
<dbReference type="EMBL" id="JACIJJ010000007">
    <property type="protein sequence ID" value="MBB5700003.1"/>
    <property type="molecule type" value="Genomic_DNA"/>
</dbReference>
<dbReference type="Proteomes" id="UP000557739">
    <property type="component" value="Unassembled WGS sequence"/>
</dbReference>
<proteinExistence type="predicted"/>
<organism evidence="1 2">
    <name type="scientific">Sphingomonas yantingensis</name>
    <dbReference type="NCBI Taxonomy" id="1241761"/>
    <lineage>
        <taxon>Bacteria</taxon>
        <taxon>Pseudomonadati</taxon>
        <taxon>Pseudomonadota</taxon>
        <taxon>Alphaproteobacteria</taxon>
        <taxon>Sphingomonadales</taxon>
        <taxon>Sphingomonadaceae</taxon>
        <taxon>Sphingomonas</taxon>
    </lineage>
</organism>
<accession>A0A7W9EJ94</accession>
<evidence type="ECO:0000313" key="1">
    <source>
        <dbReference type="EMBL" id="MBB5700003.1"/>
    </source>
</evidence>
<name>A0A7W9EJ94_9SPHN</name>
<gene>
    <name evidence="1" type="ORF">FHR19_003383</name>
</gene>
<keyword evidence="2" id="KW-1185">Reference proteome</keyword>
<dbReference type="AlphaFoldDB" id="A0A7W9EJ94"/>
<sequence length="130" mass="14438">MMHRLDVDDEALATMDRAYAGRSGGTAWPFADADPDGPSTAMFAWVRAGAREARCLWWVVERYGTEAILVALEEMAARGVDFGAARAAAAVWIRKEAGRAWIEDQPLVRCAGQRSFRIGSMGERIWEYRG</sequence>
<dbReference type="RefSeq" id="WP_184030874.1">
    <property type="nucleotide sequence ID" value="NZ_JACIJJ010000007.1"/>
</dbReference>
<reference evidence="1 2" key="1">
    <citation type="submission" date="2020-08" db="EMBL/GenBank/DDBJ databases">
        <title>Genomic Encyclopedia of Type Strains, Phase IV (KMG-IV): sequencing the most valuable type-strain genomes for metagenomic binning, comparative biology and taxonomic classification.</title>
        <authorList>
            <person name="Goeker M."/>
        </authorList>
    </citation>
    <scope>NUCLEOTIDE SEQUENCE [LARGE SCALE GENOMIC DNA]</scope>
    <source>
        <strain evidence="1 2">DSM 27244</strain>
    </source>
</reference>
<protein>
    <submittedName>
        <fullName evidence="1">Uncharacterized protein</fullName>
    </submittedName>
</protein>